<name>C4NCH7_9HYME</name>
<dbReference type="EC" id="7.1.1.2" evidence="3 17"/>
<keyword evidence="6" id="KW-0679">Respiratory chain</keyword>
<dbReference type="PANTHER" id="PTHR42829">
    <property type="entry name" value="NADH-UBIQUINONE OXIDOREDUCTASE CHAIN 5"/>
    <property type="match status" value="1"/>
</dbReference>
<dbReference type="GO" id="GO:0008137">
    <property type="term" value="F:NADH dehydrogenase (ubiquinone) activity"/>
    <property type="evidence" value="ECO:0007669"/>
    <property type="project" value="UniProtKB-EC"/>
</dbReference>
<dbReference type="GO" id="GO:0005743">
    <property type="term" value="C:mitochondrial inner membrane"/>
    <property type="evidence" value="ECO:0007669"/>
    <property type="project" value="UniProtKB-SubCell"/>
</dbReference>
<comment type="similarity">
    <text evidence="17">Belongs to the complex I subunit 5 family.</text>
</comment>
<evidence type="ECO:0000256" key="2">
    <source>
        <dbReference type="ARBA" id="ARBA00004448"/>
    </source>
</evidence>
<evidence type="ECO:0000256" key="14">
    <source>
        <dbReference type="ARBA" id="ARBA00023128"/>
    </source>
</evidence>
<feature type="transmembrane region" description="Helical" evidence="17">
    <location>
        <begin position="452"/>
        <end position="474"/>
    </location>
</feature>
<dbReference type="Pfam" id="PF06455">
    <property type="entry name" value="NADH5_C"/>
    <property type="match status" value="1"/>
</dbReference>
<feature type="transmembrane region" description="Helical" evidence="17">
    <location>
        <begin position="548"/>
        <end position="564"/>
    </location>
</feature>
<feature type="domain" description="NADH-Ubiquinone oxidoreductase (complex I) chain 5 N-terminal" evidence="19">
    <location>
        <begin position="46"/>
        <end position="91"/>
    </location>
</feature>
<comment type="function">
    <text evidence="17">Core subunit of the mitochondrial membrane respiratory chain NADH dehydrogenase (Complex I) which catalyzes electron transfer from NADH through the respiratory chain, using ubiquinone as an electron acceptor. Essential for the catalytic activity and assembly of complex I.</text>
</comment>
<feature type="transmembrane region" description="Helical" evidence="17">
    <location>
        <begin position="177"/>
        <end position="200"/>
    </location>
</feature>
<evidence type="ECO:0000256" key="1">
    <source>
        <dbReference type="ARBA" id="ARBA00003257"/>
    </source>
</evidence>
<evidence type="ECO:0000256" key="7">
    <source>
        <dbReference type="ARBA" id="ARBA00022692"/>
    </source>
</evidence>
<dbReference type="PRINTS" id="PR01434">
    <property type="entry name" value="NADHDHGNASE5"/>
</dbReference>
<comment type="function">
    <text evidence="1">Core subunit of the mitochondrial membrane respiratory chain NADH dehydrogenase (Complex I) that is believed to belong to the minimal assembly required for catalysis. Complex I functions in the transfer of electrons from NADH to the respiratory chain. The immediate electron acceptor for the enzyme is believed to be ubiquinone.</text>
</comment>
<keyword evidence="15 17" id="KW-0472">Membrane</keyword>
<feature type="transmembrane region" description="Helical" evidence="17">
    <location>
        <begin position="374"/>
        <end position="396"/>
    </location>
</feature>
<evidence type="ECO:0000259" key="20">
    <source>
        <dbReference type="Pfam" id="PF06455"/>
    </source>
</evidence>
<feature type="domain" description="NADH:quinone oxidoreductase/Mrp antiporter transmembrane" evidence="18">
    <location>
        <begin position="107"/>
        <end position="380"/>
    </location>
</feature>
<evidence type="ECO:0000256" key="15">
    <source>
        <dbReference type="ARBA" id="ARBA00023136"/>
    </source>
</evidence>
<feature type="transmembrane region" description="Helical" evidence="17">
    <location>
        <begin position="300"/>
        <end position="318"/>
    </location>
</feature>
<keyword evidence="8" id="KW-0999">Mitochondrion inner membrane</keyword>
<keyword evidence="7 17" id="KW-0812">Transmembrane</keyword>
<dbReference type="GO" id="GO:0003954">
    <property type="term" value="F:NADH dehydrogenase activity"/>
    <property type="evidence" value="ECO:0007669"/>
    <property type="project" value="TreeGrafter"/>
</dbReference>
<feature type="transmembrane region" description="Helical" evidence="17">
    <location>
        <begin position="152"/>
        <end position="170"/>
    </location>
</feature>
<keyword evidence="12 17" id="KW-0520">NAD</keyword>
<comment type="catalytic activity">
    <reaction evidence="16 17">
        <text>a ubiquinone + NADH + 5 H(+)(in) = a ubiquinol + NAD(+) + 4 H(+)(out)</text>
        <dbReference type="Rhea" id="RHEA:29091"/>
        <dbReference type="Rhea" id="RHEA-COMP:9565"/>
        <dbReference type="Rhea" id="RHEA-COMP:9566"/>
        <dbReference type="ChEBI" id="CHEBI:15378"/>
        <dbReference type="ChEBI" id="CHEBI:16389"/>
        <dbReference type="ChEBI" id="CHEBI:17976"/>
        <dbReference type="ChEBI" id="CHEBI:57540"/>
        <dbReference type="ChEBI" id="CHEBI:57945"/>
        <dbReference type="EC" id="7.1.1.2"/>
    </reaction>
</comment>
<evidence type="ECO:0000313" key="21">
    <source>
        <dbReference type="EMBL" id="ACJ69621.1"/>
    </source>
</evidence>
<keyword evidence="5 17" id="KW-0813">Transport</keyword>
<dbReference type="InterPro" id="IPR010934">
    <property type="entry name" value="NADH_DH_su5_C"/>
</dbReference>
<dbReference type="EMBL" id="FJ478176">
    <property type="protein sequence ID" value="ACJ69621.1"/>
    <property type="molecule type" value="Genomic_DNA"/>
</dbReference>
<dbReference type="AlphaFoldDB" id="C4NCH7"/>
<accession>C4NCH7</accession>
<evidence type="ECO:0000256" key="4">
    <source>
        <dbReference type="ARBA" id="ARBA00021096"/>
    </source>
</evidence>
<feature type="transmembrane region" description="Helical" evidence="17">
    <location>
        <begin position="239"/>
        <end position="256"/>
    </location>
</feature>
<feature type="transmembrane region" description="Helical" evidence="17">
    <location>
        <begin position="416"/>
        <end position="440"/>
    </location>
</feature>
<organism evidence="21">
    <name type="scientific">Venturia canescens</name>
    <dbReference type="NCBI Taxonomy" id="32260"/>
    <lineage>
        <taxon>Eukaryota</taxon>
        <taxon>Metazoa</taxon>
        <taxon>Ecdysozoa</taxon>
        <taxon>Arthropoda</taxon>
        <taxon>Hexapoda</taxon>
        <taxon>Insecta</taxon>
        <taxon>Pterygota</taxon>
        <taxon>Neoptera</taxon>
        <taxon>Endopterygota</taxon>
        <taxon>Hymenoptera</taxon>
        <taxon>Apocrita</taxon>
        <taxon>Ichneumonoidea</taxon>
        <taxon>Ichneumonidae</taxon>
        <taxon>Campopleginae</taxon>
        <taxon>Dusona group</taxon>
        <taxon>Venturia</taxon>
    </lineage>
</organism>
<dbReference type="InterPro" id="IPR003945">
    <property type="entry name" value="NU5C-like"/>
</dbReference>
<evidence type="ECO:0000256" key="16">
    <source>
        <dbReference type="ARBA" id="ARBA00049551"/>
    </source>
</evidence>
<sequence>MIKFMMIYLILYMMFLMILNLLSLSLYILFNKFVIFIEFEFFKFLSIKLEYLIYFDWLSILFMLVVLMITFNVIIYSIEYMNNDKFIKRFMIMIILFMMFMIFMIVSPNMLSILLGWDGLGLISYCLVIYYQNEYSFNSGMVTVLTNRIGDSIILMLIGLMMINGSWNLLLMYNLNLFLLFMLMIAAFTKSAQIPFSAWLPKAMAAPTPVSSLVHSSTLVTAGVYLLIRLNYLMKMNLILMKILMLISVLTLFMSGLNANFEFDFKKIIALSTLSQLGLMMFCLSMGMENITFFHLLTHAMFKCLLFMCAGMIIHNMMNNQDIRYINMVLFNMPLISVIFNCSTFSLCGIPFMSGFFSKDLILEMFMMNLFNKMVFIIMFISMGLTVSYSLRLMYYSFISYSLNNIYYKYKSLNSLMFYSTLMLFFMSIFMGFLLSWMIFSMKNLILLQKSLKLIIYLFMMIGFIMGMLIPWISYSLKFLLLMNKYLLFLINMWFLFNIYNMKMFILMNFFQKKFYIIDLKWNEYLFSYSLANYLKNNLNLDLFNKNFYFLMMFIFYMILFMLIY</sequence>
<dbReference type="InterPro" id="IPR001516">
    <property type="entry name" value="Proton_antipo_N"/>
</dbReference>
<feature type="transmembrane region" description="Helical" evidence="17">
    <location>
        <begin position="212"/>
        <end position="232"/>
    </location>
</feature>
<feature type="transmembrane region" description="Helical" evidence="17">
    <location>
        <begin position="90"/>
        <end position="106"/>
    </location>
</feature>
<evidence type="ECO:0000256" key="3">
    <source>
        <dbReference type="ARBA" id="ARBA00012944"/>
    </source>
</evidence>
<dbReference type="Pfam" id="PF00361">
    <property type="entry name" value="Proton_antipo_M"/>
    <property type="match status" value="1"/>
</dbReference>
<evidence type="ECO:0000256" key="13">
    <source>
        <dbReference type="ARBA" id="ARBA00023075"/>
    </source>
</evidence>
<keyword evidence="14 17" id="KW-0496">Mitochondrion</keyword>
<evidence type="ECO:0000256" key="17">
    <source>
        <dbReference type="RuleBase" id="RU003404"/>
    </source>
</evidence>
<dbReference type="PANTHER" id="PTHR42829:SF2">
    <property type="entry name" value="NADH-UBIQUINONE OXIDOREDUCTASE CHAIN 5"/>
    <property type="match status" value="1"/>
</dbReference>
<evidence type="ECO:0000256" key="10">
    <source>
        <dbReference type="ARBA" id="ARBA00022982"/>
    </source>
</evidence>
<evidence type="ECO:0000256" key="6">
    <source>
        <dbReference type="ARBA" id="ARBA00022660"/>
    </source>
</evidence>
<evidence type="ECO:0000256" key="12">
    <source>
        <dbReference type="ARBA" id="ARBA00023027"/>
    </source>
</evidence>
<comment type="subcellular location">
    <subcellularLocation>
        <location evidence="2">Mitochondrion inner membrane</location>
        <topology evidence="2">Multi-pass membrane protein</topology>
    </subcellularLocation>
</comment>
<evidence type="ECO:0000256" key="8">
    <source>
        <dbReference type="ARBA" id="ARBA00022792"/>
    </source>
</evidence>
<gene>
    <name evidence="21" type="primary">ND5</name>
</gene>
<evidence type="ECO:0000256" key="9">
    <source>
        <dbReference type="ARBA" id="ARBA00022967"/>
    </source>
</evidence>
<dbReference type="Pfam" id="PF00662">
    <property type="entry name" value="Proton_antipo_N"/>
    <property type="match status" value="1"/>
</dbReference>
<feature type="transmembrane region" description="Helical" evidence="17">
    <location>
        <begin position="51"/>
        <end position="78"/>
    </location>
</feature>
<reference evidence="21" key="1">
    <citation type="journal article" date="2009" name="Mol. Biol. Evol.">
        <title>Characterization of 67 mitochondrial tRNA gene rearrangements in the Hymenoptera suggests that mitochondrial tRNA gene position is selectively neutral.</title>
        <authorList>
            <person name="Dowton M."/>
            <person name="Cameron S.L."/>
            <person name="Dowavic J.I."/>
            <person name="Austin A.D."/>
            <person name="Whiting M.F."/>
        </authorList>
    </citation>
    <scope>NUCLEOTIDE SEQUENCE</scope>
</reference>
<evidence type="ECO:0000259" key="19">
    <source>
        <dbReference type="Pfam" id="PF00662"/>
    </source>
</evidence>
<proteinExistence type="inferred from homology"/>
<keyword evidence="9" id="KW-1278">Translocase</keyword>
<geneLocation type="mitochondrion" evidence="21"/>
<feature type="transmembrane region" description="Helical" evidence="17">
    <location>
        <begin position="330"/>
        <end position="353"/>
    </location>
</feature>
<feature type="transmembrane region" description="Helical" evidence="17">
    <location>
        <begin position="486"/>
        <end position="511"/>
    </location>
</feature>
<keyword evidence="11 17" id="KW-1133">Transmembrane helix</keyword>
<dbReference type="InterPro" id="IPR001750">
    <property type="entry name" value="ND/Mrp_TM"/>
</dbReference>
<keyword evidence="13 17" id="KW-0830">Ubiquinone</keyword>
<evidence type="ECO:0000256" key="5">
    <source>
        <dbReference type="ARBA" id="ARBA00022448"/>
    </source>
</evidence>
<feature type="transmembrane region" description="Helical" evidence="17">
    <location>
        <begin position="6"/>
        <end position="30"/>
    </location>
</feature>
<dbReference type="GO" id="GO:0042773">
    <property type="term" value="P:ATP synthesis coupled electron transport"/>
    <property type="evidence" value="ECO:0007669"/>
    <property type="project" value="InterPro"/>
</dbReference>
<reference evidence="21" key="2">
    <citation type="journal article" date="2009" name="Mol. Phylogenet. Evol.">
        <title>Phylogenetic approaches for the analysis of mitochondrial genome sequence data in the Hymenoptera--a lineage with both rapidly and slowly evolving mitochondrial genomes.</title>
        <authorList>
            <person name="Dowton M."/>
            <person name="Cameron S.L."/>
            <person name="Austin A.D."/>
            <person name="Whiting M.F."/>
        </authorList>
    </citation>
    <scope>NUCLEOTIDE SEQUENCE</scope>
</reference>
<evidence type="ECO:0000259" key="18">
    <source>
        <dbReference type="Pfam" id="PF00361"/>
    </source>
</evidence>
<feature type="domain" description="NADH dehydrogenase subunit 5 C-terminal" evidence="20">
    <location>
        <begin position="389"/>
        <end position="564"/>
    </location>
</feature>
<keyword evidence="10" id="KW-0249">Electron transport</keyword>
<evidence type="ECO:0000256" key="11">
    <source>
        <dbReference type="ARBA" id="ARBA00022989"/>
    </source>
</evidence>
<protein>
    <recommendedName>
        <fullName evidence="4 17">NADH-ubiquinone oxidoreductase chain 5</fullName>
        <ecNumber evidence="3 17">7.1.1.2</ecNumber>
    </recommendedName>
</protein>
<dbReference type="GO" id="GO:0015990">
    <property type="term" value="P:electron transport coupled proton transport"/>
    <property type="evidence" value="ECO:0007669"/>
    <property type="project" value="TreeGrafter"/>
</dbReference>